<dbReference type="GO" id="GO:0003968">
    <property type="term" value="F:RNA-directed RNA polymerase activity"/>
    <property type="evidence" value="ECO:0007669"/>
    <property type="project" value="InterPro"/>
</dbReference>
<dbReference type="PANTHER" id="PTHR23079">
    <property type="entry name" value="RNA-DEPENDENT RNA POLYMERASE"/>
    <property type="match status" value="1"/>
</dbReference>
<dbReference type="GO" id="GO:0031380">
    <property type="term" value="C:nuclear RNA-directed RNA polymerase complex"/>
    <property type="evidence" value="ECO:0007669"/>
    <property type="project" value="TreeGrafter"/>
</dbReference>
<keyword evidence="4" id="KW-1185">Reference proteome</keyword>
<proteinExistence type="predicted"/>
<evidence type="ECO:0000313" key="3">
    <source>
        <dbReference type="EMBL" id="KAK9930040.1"/>
    </source>
</evidence>
<evidence type="ECO:0000259" key="2">
    <source>
        <dbReference type="Pfam" id="PF26252"/>
    </source>
</evidence>
<comment type="caution">
    <text evidence="3">The sequence shown here is derived from an EMBL/GenBank/DDBJ whole genome shotgun (WGS) entry which is preliminary data.</text>
</comment>
<evidence type="ECO:0000259" key="1">
    <source>
        <dbReference type="Pfam" id="PF24823"/>
    </source>
</evidence>
<dbReference type="InterPro" id="IPR057590">
    <property type="entry name" value="PH_RDR1/2-like"/>
</dbReference>
<dbReference type="PANTHER" id="PTHR23079:SF1">
    <property type="entry name" value="RNA-DEPENDENT RNA POLYMERASE 1"/>
    <property type="match status" value="1"/>
</dbReference>
<evidence type="ECO:0000313" key="4">
    <source>
        <dbReference type="Proteomes" id="UP001457282"/>
    </source>
</evidence>
<dbReference type="Pfam" id="PF24823">
    <property type="entry name" value="PH_RDR2"/>
    <property type="match status" value="1"/>
</dbReference>
<name>A0AAW1X159_RUBAR</name>
<protein>
    <submittedName>
        <fullName evidence="3">Uncharacterized protein</fullName>
    </submittedName>
</protein>
<reference evidence="3 4" key="1">
    <citation type="journal article" date="2023" name="G3 (Bethesda)">
        <title>A chromosome-length genome assembly and annotation of blackberry (Rubus argutus, cv. 'Hillquist').</title>
        <authorList>
            <person name="Bruna T."/>
            <person name="Aryal R."/>
            <person name="Dudchenko O."/>
            <person name="Sargent D.J."/>
            <person name="Mead D."/>
            <person name="Buti M."/>
            <person name="Cavallini A."/>
            <person name="Hytonen T."/>
            <person name="Andres J."/>
            <person name="Pham M."/>
            <person name="Weisz D."/>
            <person name="Mascagni F."/>
            <person name="Usai G."/>
            <person name="Natali L."/>
            <person name="Bassil N."/>
            <person name="Fernandez G.E."/>
            <person name="Lomsadze A."/>
            <person name="Armour M."/>
            <person name="Olukolu B."/>
            <person name="Poorten T."/>
            <person name="Britton C."/>
            <person name="Davik J."/>
            <person name="Ashrafi H."/>
            <person name="Aiden E.L."/>
            <person name="Borodovsky M."/>
            <person name="Worthington M."/>
        </authorList>
    </citation>
    <scope>NUCLEOTIDE SEQUENCE [LARGE SCALE GENOMIC DNA]</scope>
    <source>
        <strain evidence="3">PI 553951</strain>
    </source>
</reference>
<sequence>MVKTISFLTWHPTQKSWRNLRPFTFGCKISKEQFSVLWTNSDVSVIFGKELKKMYCFFSYDSIEYKLELPSETICRIELHRPRGQFAKFLLFQLHGSPRIYKKDVTVASDWVREVDFTPSCCIGQSSSLCLELPFKCALPDLQKSFVHYNENAGRFVLQRGNTFSSKSALVPILAPPLGIDLPFKILFKINSLVQHGCIPGEALDFNFYCLVDPTR</sequence>
<dbReference type="EMBL" id="JBEDUW010000005">
    <property type="protein sequence ID" value="KAK9930040.1"/>
    <property type="molecule type" value="Genomic_DNA"/>
</dbReference>
<accession>A0AAW1X159</accession>
<feature type="domain" description="RDR1/2-like PH-like" evidence="1">
    <location>
        <begin position="24"/>
        <end position="156"/>
    </location>
</feature>
<dbReference type="Proteomes" id="UP001457282">
    <property type="component" value="Unassembled WGS sequence"/>
</dbReference>
<dbReference type="GO" id="GO:0030422">
    <property type="term" value="P:siRNA processing"/>
    <property type="evidence" value="ECO:0007669"/>
    <property type="project" value="TreeGrafter"/>
</dbReference>
<feature type="domain" description="RDRP helical" evidence="2">
    <location>
        <begin position="174"/>
        <end position="211"/>
    </location>
</feature>
<dbReference type="Pfam" id="PF26252">
    <property type="entry name" value="RdRP_helical"/>
    <property type="match status" value="1"/>
</dbReference>
<dbReference type="AlphaFoldDB" id="A0AAW1X159"/>
<organism evidence="3 4">
    <name type="scientific">Rubus argutus</name>
    <name type="common">Southern blackberry</name>
    <dbReference type="NCBI Taxonomy" id="59490"/>
    <lineage>
        <taxon>Eukaryota</taxon>
        <taxon>Viridiplantae</taxon>
        <taxon>Streptophyta</taxon>
        <taxon>Embryophyta</taxon>
        <taxon>Tracheophyta</taxon>
        <taxon>Spermatophyta</taxon>
        <taxon>Magnoliopsida</taxon>
        <taxon>eudicotyledons</taxon>
        <taxon>Gunneridae</taxon>
        <taxon>Pentapetalae</taxon>
        <taxon>rosids</taxon>
        <taxon>fabids</taxon>
        <taxon>Rosales</taxon>
        <taxon>Rosaceae</taxon>
        <taxon>Rosoideae</taxon>
        <taxon>Rosoideae incertae sedis</taxon>
        <taxon>Rubus</taxon>
    </lineage>
</organism>
<gene>
    <name evidence="3" type="ORF">M0R45_027099</name>
</gene>
<dbReference type="InterPro" id="IPR058751">
    <property type="entry name" value="RDRP_helical"/>
</dbReference>
<dbReference type="InterPro" id="IPR007855">
    <property type="entry name" value="RDRP"/>
</dbReference>